<protein>
    <submittedName>
        <fullName evidence="3">Uncharacterized protein</fullName>
    </submittedName>
</protein>
<dbReference type="STRING" id="94643.A0A2A9MKM5"/>
<feature type="compositionally biased region" description="Basic and acidic residues" evidence="1">
    <location>
        <begin position="696"/>
        <end position="706"/>
    </location>
</feature>
<dbReference type="Proteomes" id="UP000224006">
    <property type="component" value="Chromosome IV"/>
</dbReference>
<gene>
    <name evidence="3" type="ORF">BESB_056230</name>
</gene>
<keyword evidence="4" id="KW-1185">Reference proteome</keyword>
<dbReference type="VEuPathDB" id="ToxoDB:BESB_056230"/>
<reference evidence="3 4" key="1">
    <citation type="submission" date="2017-09" db="EMBL/GenBank/DDBJ databases">
        <title>Genome sequencing of Besnoitia besnoiti strain Bb-Ger1.</title>
        <authorList>
            <person name="Schares G."/>
            <person name="Venepally P."/>
            <person name="Lorenzi H.A."/>
        </authorList>
    </citation>
    <scope>NUCLEOTIDE SEQUENCE [LARGE SCALE GENOMIC DNA]</scope>
    <source>
        <strain evidence="3 4">Bb-Ger1</strain>
    </source>
</reference>
<evidence type="ECO:0000313" key="3">
    <source>
        <dbReference type="EMBL" id="PFH35972.1"/>
    </source>
</evidence>
<dbReference type="GeneID" id="40310552"/>
<dbReference type="OrthoDB" id="333912at2759"/>
<evidence type="ECO:0000256" key="2">
    <source>
        <dbReference type="SAM" id="Phobius"/>
    </source>
</evidence>
<name>A0A2A9MKM5_BESBE</name>
<evidence type="ECO:0000313" key="4">
    <source>
        <dbReference type="Proteomes" id="UP000224006"/>
    </source>
</evidence>
<feature type="region of interest" description="Disordered" evidence="1">
    <location>
        <begin position="390"/>
        <end position="483"/>
    </location>
</feature>
<dbReference type="RefSeq" id="XP_029219981.1">
    <property type="nucleotide sequence ID" value="XM_029364058.1"/>
</dbReference>
<dbReference type="AlphaFoldDB" id="A0A2A9MKM5"/>
<sequence length="716" mass="71872">MESLAIPERLARPRSGQPVPRLEPPLRPRYAAGVTARRASWVATRRLDFRVALPRVSAADSPSHVRDVCPKNRPVAVPEASRDRVLINLQGPAILTGAYRKALVGVLCFGDVAEGHRIESLASAHSHVQTNTGVAVSGTRDLDGANLRKRDLRPIGRHNDALPSFIADRVIRSASSSPSFSGVPRLRSNSDKQALRKFTSNFQVANVPSLALDTASWTGYAQEVAPNAENAGLIASVWSVAAPASTLLSMDAPLAMDAAPSAPQMTPLGQISAGAAPGVNTVFQAPPAPAFGTAAGAASGIAQASPLPATLPPTAAGQGMPAAGAAPVAGGAAGGIPPSPPVGSLALPSLPSAALPATSLPAAGPAPAASVALPAATVPYVSAGAAAPASTAPQQGVPAPGASSPVAAPAAAGPIGQPAPQYNSPAPPHPESPTENSGAAASSVAPAGSTPASSVAEAPIQAPPSQAPSPSGNSEEGRLSVTRHPTDADVETISASAAPAQEIVVVPGVSARVIHTQPQVTVVGGACFDGCSCWPVWSISIVVLVINLVACFVALHLTASLYSKGMFSSHLYKGGGYWLIGAGIAGMVTGGLIGGFVPPACWAGALYLGGSMMSTCIAIILIGRRGAWLGALGGVGCGGVIGFFTSRGVVGIVVGGFVGFLFGIVVGFAPVCRSLKINERYIRAGMRPAGSNSSRYSDDGRDDKYHSGTFAPPSSP</sequence>
<feature type="region of interest" description="Disordered" evidence="1">
    <location>
        <begin position="1"/>
        <end position="24"/>
    </location>
</feature>
<feature type="compositionally biased region" description="Low complexity" evidence="1">
    <location>
        <begin position="390"/>
        <end position="421"/>
    </location>
</feature>
<feature type="transmembrane region" description="Helical" evidence="2">
    <location>
        <begin position="534"/>
        <end position="555"/>
    </location>
</feature>
<accession>A0A2A9MKM5</accession>
<dbReference type="EMBL" id="NWUJ01000004">
    <property type="protein sequence ID" value="PFH35972.1"/>
    <property type="molecule type" value="Genomic_DNA"/>
</dbReference>
<keyword evidence="2" id="KW-0812">Transmembrane</keyword>
<proteinExistence type="predicted"/>
<organism evidence="3 4">
    <name type="scientific">Besnoitia besnoiti</name>
    <name type="common">Apicomplexan protozoan</name>
    <dbReference type="NCBI Taxonomy" id="94643"/>
    <lineage>
        <taxon>Eukaryota</taxon>
        <taxon>Sar</taxon>
        <taxon>Alveolata</taxon>
        <taxon>Apicomplexa</taxon>
        <taxon>Conoidasida</taxon>
        <taxon>Coccidia</taxon>
        <taxon>Eucoccidiorida</taxon>
        <taxon>Eimeriorina</taxon>
        <taxon>Sarcocystidae</taxon>
        <taxon>Besnoitia</taxon>
    </lineage>
</organism>
<dbReference type="KEGG" id="bbes:BESB_056230"/>
<feature type="transmembrane region" description="Helical" evidence="2">
    <location>
        <begin position="627"/>
        <end position="644"/>
    </location>
</feature>
<feature type="compositionally biased region" description="Low complexity" evidence="1">
    <location>
        <begin position="437"/>
        <end position="460"/>
    </location>
</feature>
<evidence type="ECO:0000256" key="1">
    <source>
        <dbReference type="SAM" id="MobiDB-lite"/>
    </source>
</evidence>
<keyword evidence="2" id="KW-0472">Membrane</keyword>
<keyword evidence="2" id="KW-1133">Transmembrane helix</keyword>
<feature type="transmembrane region" description="Helical" evidence="2">
    <location>
        <begin position="650"/>
        <end position="672"/>
    </location>
</feature>
<comment type="caution">
    <text evidence="3">The sequence shown here is derived from an EMBL/GenBank/DDBJ whole genome shotgun (WGS) entry which is preliminary data.</text>
</comment>
<feature type="region of interest" description="Disordered" evidence="1">
    <location>
        <begin position="688"/>
        <end position="716"/>
    </location>
</feature>
<feature type="transmembrane region" description="Helical" evidence="2">
    <location>
        <begin position="576"/>
        <end position="596"/>
    </location>
</feature>
<feature type="transmembrane region" description="Helical" evidence="2">
    <location>
        <begin position="602"/>
        <end position="622"/>
    </location>
</feature>